<accession>X1DI61</accession>
<proteinExistence type="predicted"/>
<sequence length="204" mass="23411">MFEYRYIAGDHSKNVSIKYRSHIHNASLRVTSPRGENTSYSTRVNITGRLYTFGLPSNAPLGEWNVTLFANETHYTSFNIIAEENNFITFGKHTYNDNEPFDLLLKHSYYVGIIFYKDGVAQGSTWKIPQGQHTFELDLEVPYQYVTPTVGTWTVELWRLNFEVTQYVLSSHTCTVVDAPYSLTGGTGGFFVLLHTWQMFLILP</sequence>
<organism evidence="1">
    <name type="scientific">marine sediment metagenome</name>
    <dbReference type="NCBI Taxonomy" id="412755"/>
    <lineage>
        <taxon>unclassified sequences</taxon>
        <taxon>metagenomes</taxon>
        <taxon>ecological metagenomes</taxon>
    </lineage>
</organism>
<dbReference type="EMBL" id="BART01021903">
    <property type="protein sequence ID" value="GAH04719.1"/>
    <property type="molecule type" value="Genomic_DNA"/>
</dbReference>
<dbReference type="AlphaFoldDB" id="X1DI61"/>
<reference evidence="1" key="1">
    <citation type="journal article" date="2014" name="Front. Microbiol.">
        <title>High frequency of phylogenetically diverse reductive dehalogenase-homologous genes in deep subseafloor sedimentary metagenomes.</title>
        <authorList>
            <person name="Kawai M."/>
            <person name="Futagami T."/>
            <person name="Toyoda A."/>
            <person name="Takaki Y."/>
            <person name="Nishi S."/>
            <person name="Hori S."/>
            <person name="Arai W."/>
            <person name="Tsubouchi T."/>
            <person name="Morono Y."/>
            <person name="Uchiyama I."/>
            <person name="Ito T."/>
            <person name="Fujiyama A."/>
            <person name="Inagaki F."/>
            <person name="Takami H."/>
        </authorList>
    </citation>
    <scope>NUCLEOTIDE SEQUENCE</scope>
    <source>
        <strain evidence="1">Expedition CK06-06</strain>
    </source>
</reference>
<gene>
    <name evidence="1" type="ORF">S01H4_40257</name>
</gene>
<name>X1DI61_9ZZZZ</name>
<protein>
    <submittedName>
        <fullName evidence="1">Uncharacterized protein</fullName>
    </submittedName>
</protein>
<evidence type="ECO:0000313" key="1">
    <source>
        <dbReference type="EMBL" id="GAH04719.1"/>
    </source>
</evidence>
<comment type="caution">
    <text evidence="1">The sequence shown here is derived from an EMBL/GenBank/DDBJ whole genome shotgun (WGS) entry which is preliminary data.</text>
</comment>